<name>A0A420HPV1_9PEZI</name>
<evidence type="ECO:0000313" key="2">
    <source>
        <dbReference type="EMBL" id="RKF59442.1"/>
    </source>
</evidence>
<sequence>GGDKLTVDVDDPNNEDEIHQHVAARYICAIESVWRLMEFDTHQCYPPVTRLAVHLPGERAMIFDGGGDDEDALSREDNSGSSLLA</sequence>
<organism evidence="2 3">
    <name type="scientific">Golovinomyces cichoracearum</name>
    <dbReference type="NCBI Taxonomy" id="62708"/>
    <lineage>
        <taxon>Eukaryota</taxon>
        <taxon>Fungi</taxon>
        <taxon>Dikarya</taxon>
        <taxon>Ascomycota</taxon>
        <taxon>Pezizomycotina</taxon>
        <taxon>Leotiomycetes</taxon>
        <taxon>Erysiphales</taxon>
        <taxon>Erysiphaceae</taxon>
        <taxon>Golovinomyces</taxon>
    </lineage>
</organism>
<reference evidence="2 3" key="1">
    <citation type="journal article" date="2018" name="BMC Genomics">
        <title>Comparative genome analyses reveal sequence features reflecting distinct modes of host-adaptation between dicot and monocot powdery mildew.</title>
        <authorList>
            <person name="Wu Y."/>
            <person name="Ma X."/>
            <person name="Pan Z."/>
            <person name="Kale S.D."/>
            <person name="Song Y."/>
            <person name="King H."/>
            <person name="Zhang Q."/>
            <person name="Presley C."/>
            <person name="Deng X."/>
            <person name="Wei C.I."/>
            <person name="Xiao S."/>
        </authorList>
    </citation>
    <scope>NUCLEOTIDE SEQUENCE [LARGE SCALE GENOMIC DNA]</scope>
    <source>
        <strain evidence="2">UMSG3</strain>
    </source>
</reference>
<evidence type="ECO:0000313" key="3">
    <source>
        <dbReference type="Proteomes" id="UP000283383"/>
    </source>
</evidence>
<dbReference type="AlphaFoldDB" id="A0A420HPV1"/>
<feature type="region of interest" description="Disordered" evidence="1">
    <location>
        <begin position="65"/>
        <end position="85"/>
    </location>
</feature>
<accession>A0A420HPV1</accession>
<dbReference type="Proteomes" id="UP000283383">
    <property type="component" value="Unassembled WGS sequence"/>
</dbReference>
<feature type="non-terminal residue" evidence="2">
    <location>
        <position position="1"/>
    </location>
</feature>
<comment type="caution">
    <text evidence="2">The sequence shown here is derived from an EMBL/GenBank/DDBJ whole genome shotgun (WGS) entry which is preliminary data.</text>
</comment>
<protein>
    <submittedName>
        <fullName evidence="2">Uncharacterized protein</fullName>
    </submittedName>
</protein>
<keyword evidence="3" id="KW-1185">Reference proteome</keyword>
<dbReference type="EMBL" id="MCBQ01017470">
    <property type="protein sequence ID" value="RKF59442.1"/>
    <property type="molecule type" value="Genomic_DNA"/>
</dbReference>
<dbReference type="STRING" id="62708.A0A420HPV1"/>
<evidence type="ECO:0000256" key="1">
    <source>
        <dbReference type="SAM" id="MobiDB-lite"/>
    </source>
</evidence>
<proteinExistence type="predicted"/>
<gene>
    <name evidence="2" type="ORF">GcM3_174010</name>
</gene>